<proteinExistence type="predicted"/>
<reference evidence="5 6" key="1">
    <citation type="submission" date="2020-07" db="EMBL/GenBank/DDBJ databases">
        <title>Sequencing the genomes of 1000 actinobacteria strains.</title>
        <authorList>
            <person name="Klenk H.-P."/>
        </authorList>
    </citation>
    <scope>NUCLEOTIDE SEQUENCE [LARGE SCALE GENOMIC DNA]</scope>
    <source>
        <strain evidence="5 6">DSM 23737</strain>
    </source>
</reference>
<dbReference type="InterPro" id="IPR018062">
    <property type="entry name" value="HTH_AraC-typ_CS"/>
</dbReference>
<dbReference type="PROSITE" id="PS01124">
    <property type="entry name" value="HTH_ARAC_FAMILY_2"/>
    <property type="match status" value="1"/>
</dbReference>
<feature type="domain" description="HTH araC/xylS-type" evidence="4">
    <location>
        <begin position="206"/>
        <end position="306"/>
    </location>
</feature>
<dbReference type="EMBL" id="JACGWU010000009">
    <property type="protein sequence ID" value="MBA8829955.1"/>
    <property type="molecule type" value="Genomic_DNA"/>
</dbReference>
<comment type="caution">
    <text evidence="5">The sequence shown here is derived from an EMBL/GenBank/DDBJ whole genome shotgun (WGS) entry which is preliminary data.</text>
</comment>
<dbReference type="InterPro" id="IPR020449">
    <property type="entry name" value="Tscrpt_reg_AraC-type_HTH"/>
</dbReference>
<keyword evidence="6" id="KW-1185">Reference proteome</keyword>
<dbReference type="Gene3D" id="1.10.10.60">
    <property type="entry name" value="Homeodomain-like"/>
    <property type="match status" value="1"/>
</dbReference>
<evidence type="ECO:0000256" key="3">
    <source>
        <dbReference type="ARBA" id="ARBA00023163"/>
    </source>
</evidence>
<dbReference type="PRINTS" id="PR00032">
    <property type="entry name" value="HTHARAC"/>
</dbReference>
<dbReference type="SMART" id="SM00342">
    <property type="entry name" value="HTH_ARAC"/>
    <property type="match status" value="1"/>
</dbReference>
<evidence type="ECO:0000259" key="4">
    <source>
        <dbReference type="PROSITE" id="PS01124"/>
    </source>
</evidence>
<dbReference type="Pfam" id="PF12833">
    <property type="entry name" value="HTH_18"/>
    <property type="match status" value="1"/>
</dbReference>
<gene>
    <name evidence="5" type="ORF">FB555_002082</name>
</gene>
<accession>A0A7W3JVI6</accession>
<dbReference type="InterPro" id="IPR009057">
    <property type="entry name" value="Homeodomain-like_sf"/>
</dbReference>
<dbReference type="RefSeq" id="WP_182485372.1">
    <property type="nucleotide sequence ID" value="NZ_JACGWU010000009.1"/>
</dbReference>
<keyword evidence="2 5" id="KW-0238">DNA-binding</keyword>
<evidence type="ECO:0000256" key="1">
    <source>
        <dbReference type="ARBA" id="ARBA00023015"/>
    </source>
</evidence>
<dbReference type="GO" id="GO:0043565">
    <property type="term" value="F:sequence-specific DNA binding"/>
    <property type="evidence" value="ECO:0007669"/>
    <property type="project" value="InterPro"/>
</dbReference>
<dbReference type="PROSITE" id="PS00041">
    <property type="entry name" value="HTH_ARAC_FAMILY_1"/>
    <property type="match status" value="1"/>
</dbReference>
<dbReference type="PANTHER" id="PTHR46796">
    <property type="entry name" value="HTH-TYPE TRANSCRIPTIONAL ACTIVATOR RHAS-RELATED"/>
    <property type="match status" value="1"/>
</dbReference>
<keyword evidence="1" id="KW-0805">Transcription regulation</keyword>
<dbReference type="PANTHER" id="PTHR46796:SF6">
    <property type="entry name" value="ARAC SUBFAMILY"/>
    <property type="match status" value="1"/>
</dbReference>
<dbReference type="AlphaFoldDB" id="A0A7W3JVI6"/>
<evidence type="ECO:0000256" key="2">
    <source>
        <dbReference type="ARBA" id="ARBA00023125"/>
    </source>
</evidence>
<dbReference type="Pfam" id="PF14525">
    <property type="entry name" value="AraC_binding_2"/>
    <property type="match status" value="1"/>
</dbReference>
<organism evidence="5 6">
    <name type="scientific">Alpinimonas psychrophila</name>
    <dbReference type="NCBI Taxonomy" id="748908"/>
    <lineage>
        <taxon>Bacteria</taxon>
        <taxon>Bacillati</taxon>
        <taxon>Actinomycetota</taxon>
        <taxon>Actinomycetes</taxon>
        <taxon>Micrococcales</taxon>
        <taxon>Microbacteriaceae</taxon>
        <taxon>Alpinimonas</taxon>
    </lineage>
</organism>
<evidence type="ECO:0000313" key="6">
    <source>
        <dbReference type="Proteomes" id="UP000524237"/>
    </source>
</evidence>
<dbReference type="InterPro" id="IPR035418">
    <property type="entry name" value="AraC-bd_2"/>
</dbReference>
<name>A0A7W3JVI6_9MICO</name>
<protein>
    <submittedName>
        <fullName evidence="5">AraC-like DNA-binding protein</fullName>
    </submittedName>
</protein>
<dbReference type="SUPFAM" id="SSF46689">
    <property type="entry name" value="Homeodomain-like"/>
    <property type="match status" value="1"/>
</dbReference>
<dbReference type="InterPro" id="IPR050204">
    <property type="entry name" value="AraC_XylS_family_regulators"/>
</dbReference>
<evidence type="ECO:0000313" key="5">
    <source>
        <dbReference type="EMBL" id="MBA8829955.1"/>
    </source>
</evidence>
<keyword evidence="3" id="KW-0804">Transcription</keyword>
<sequence length="309" mass="34198">MVLFAAATADEWQDFASESFVPLVCQSFDSHFSGFIDHEQLSRHIAISEVSSEACVVDRTPRLAAMADSDDVHISIQFGSRGAIRQNGRAVAVAPGSVTMYETHHPYRLDYSAPGQRQIVIQANRRSLDLSDRQLADIAASTFAPANASKASFMTYARSLLLAPRSGDAVNVNGRAEVLSELASVMMRSVWGQRDVVPTGPAALLITLETYIRENMTSPDLSPESVAARYFISRRKLYDLFDRARTTPADFIRRERVERAAGLLQTRSETTSISDIAFGTGFTDTTTFSRVFRRYFGCTPHEWSADHNA</sequence>
<dbReference type="GO" id="GO:0003700">
    <property type="term" value="F:DNA-binding transcription factor activity"/>
    <property type="evidence" value="ECO:0007669"/>
    <property type="project" value="InterPro"/>
</dbReference>
<dbReference type="Proteomes" id="UP000524237">
    <property type="component" value="Unassembled WGS sequence"/>
</dbReference>
<dbReference type="InterPro" id="IPR018060">
    <property type="entry name" value="HTH_AraC"/>
</dbReference>